<dbReference type="SUPFAM" id="SSF51395">
    <property type="entry name" value="FMN-linked oxidoreductases"/>
    <property type="match status" value="1"/>
</dbReference>
<evidence type="ECO:0000256" key="3">
    <source>
        <dbReference type="ARBA" id="ARBA00022643"/>
    </source>
</evidence>
<keyword evidence="4" id="KW-0560">Oxidoreductase</keyword>
<dbReference type="PANTHER" id="PTHR43656">
    <property type="entry name" value="BINDING OXIDOREDUCTASE, PUTATIVE (AFU_ORTHOLOGUE AFUA_2G08260)-RELATED"/>
    <property type="match status" value="1"/>
</dbReference>
<protein>
    <recommendedName>
        <fullName evidence="5">NADH:flavin oxidoreductase/NADH oxidase N-terminal domain-containing protein</fullName>
    </recommendedName>
</protein>
<dbReference type="OrthoDB" id="1663137at2759"/>
<dbReference type="Gene3D" id="3.20.20.70">
    <property type="entry name" value="Aldolase class I"/>
    <property type="match status" value="1"/>
</dbReference>
<evidence type="ECO:0000256" key="4">
    <source>
        <dbReference type="ARBA" id="ARBA00023002"/>
    </source>
</evidence>
<dbReference type="AlphaFoldDB" id="A0A136IRV4"/>
<reference evidence="7" key="1">
    <citation type="submission" date="2016-02" db="EMBL/GenBank/DDBJ databases">
        <title>Draft genome sequence of Microdochium bolleyi, a fungal endophyte of beachgrass.</title>
        <authorList>
            <consortium name="DOE Joint Genome Institute"/>
            <person name="David A.S."/>
            <person name="May G."/>
            <person name="Haridas S."/>
            <person name="Lim J."/>
            <person name="Wang M."/>
            <person name="Labutti K."/>
            <person name="Lipzen A."/>
            <person name="Barry K."/>
            <person name="Grigoriev I.V."/>
        </authorList>
    </citation>
    <scope>NUCLEOTIDE SEQUENCE [LARGE SCALE GENOMIC DNA]</scope>
    <source>
        <strain evidence="7">J235TASD1</strain>
    </source>
</reference>
<dbReference type="InterPro" id="IPR001155">
    <property type="entry name" value="OxRdtase_FMN_N"/>
</dbReference>
<evidence type="ECO:0000256" key="1">
    <source>
        <dbReference type="ARBA" id="ARBA00005979"/>
    </source>
</evidence>
<dbReference type="GO" id="GO:0010181">
    <property type="term" value="F:FMN binding"/>
    <property type="evidence" value="ECO:0007669"/>
    <property type="project" value="InterPro"/>
</dbReference>
<dbReference type="PANTHER" id="PTHR43656:SF2">
    <property type="entry name" value="BINDING OXIDOREDUCTASE, PUTATIVE (AFU_ORTHOLOGUE AFUA_2G08260)-RELATED"/>
    <property type="match status" value="1"/>
</dbReference>
<dbReference type="InterPro" id="IPR013785">
    <property type="entry name" value="Aldolase_TIM"/>
</dbReference>
<dbReference type="InParanoid" id="A0A136IRV4"/>
<dbReference type="Proteomes" id="UP000070501">
    <property type="component" value="Unassembled WGS sequence"/>
</dbReference>
<proteinExistence type="inferred from homology"/>
<dbReference type="STRING" id="196109.A0A136IRV4"/>
<keyword evidence="2" id="KW-0285">Flavoprotein</keyword>
<evidence type="ECO:0000256" key="2">
    <source>
        <dbReference type="ARBA" id="ARBA00022630"/>
    </source>
</evidence>
<evidence type="ECO:0000313" key="6">
    <source>
        <dbReference type="EMBL" id="KXJ87588.1"/>
    </source>
</evidence>
<keyword evidence="3" id="KW-0288">FMN</keyword>
<dbReference type="InterPro" id="IPR051799">
    <property type="entry name" value="NADH_flavin_oxidoreductase"/>
</dbReference>
<dbReference type="EMBL" id="KQ964262">
    <property type="protein sequence ID" value="KXJ87588.1"/>
    <property type="molecule type" value="Genomic_DNA"/>
</dbReference>
<evidence type="ECO:0000259" key="5">
    <source>
        <dbReference type="Pfam" id="PF00724"/>
    </source>
</evidence>
<dbReference type="GO" id="GO:0016491">
    <property type="term" value="F:oxidoreductase activity"/>
    <property type="evidence" value="ECO:0007669"/>
    <property type="project" value="UniProtKB-KW"/>
</dbReference>
<comment type="similarity">
    <text evidence="1">Belongs to the NADH:flavin oxidoreductase/NADH oxidase family.</text>
</comment>
<evidence type="ECO:0000313" key="7">
    <source>
        <dbReference type="Proteomes" id="UP000070501"/>
    </source>
</evidence>
<name>A0A136IRV4_9PEZI</name>
<gene>
    <name evidence="6" type="ORF">Micbo1qcDRAFT_216093</name>
</gene>
<keyword evidence="7" id="KW-1185">Reference proteome</keyword>
<dbReference type="Pfam" id="PF00724">
    <property type="entry name" value="Oxidored_FMN"/>
    <property type="match status" value="1"/>
</dbReference>
<organism evidence="6 7">
    <name type="scientific">Microdochium bolleyi</name>
    <dbReference type="NCBI Taxonomy" id="196109"/>
    <lineage>
        <taxon>Eukaryota</taxon>
        <taxon>Fungi</taxon>
        <taxon>Dikarya</taxon>
        <taxon>Ascomycota</taxon>
        <taxon>Pezizomycotina</taxon>
        <taxon>Sordariomycetes</taxon>
        <taxon>Xylariomycetidae</taxon>
        <taxon>Xylariales</taxon>
        <taxon>Microdochiaceae</taxon>
        <taxon>Microdochium</taxon>
    </lineage>
</organism>
<feature type="domain" description="NADH:flavin oxidoreductase/NADH oxidase N-terminal" evidence="5">
    <location>
        <begin position="20"/>
        <end position="393"/>
    </location>
</feature>
<sequence length="448" mass="47077">MRSASTMASETASGHLAIGTPFTLPNGVTVKNRLVKAAMAEPYFTKDSLPHDQYNTNYATWAHGGWGMVITGNWYVDSKGCGGPGGVLLDNPSVPREVQVAKIAAFARAAAGVDGQTKVLVQLCHAGRQGIVGSGTRGLCEPGMAPSAVPQSVGSDIISRGLARLFFGGAPREMTHADIDAVVDKFASAAKLVADAGCHGVELHGAHGYLISQFLSAEANRRTDEYGGSALARARFAVRVVQAVRAVVPADFVVGIKLNSVDYQTDIIRKGGDGAEDEVEDAAKVDRERQLQGCIEQFAAIAAAGVDFVEVSGGSMADPQMSVGPPKSERTKAREAFFLSFAETFRASFPDVPLMVTGGFRSRSGMEEAVAGGGTDLVGIGRAAVVSPALPRDVVLNPDVPDPEARVDVPKYLPPWYLNWGPRLVGLGYENVIYGSMITKLGVESGGK</sequence>
<accession>A0A136IRV4</accession>